<feature type="domain" description="Transposase (putative) YhgA-like" evidence="1">
    <location>
        <begin position="59"/>
        <end position="202"/>
    </location>
</feature>
<accession>A0A1H6UAL9</accession>
<keyword evidence="3" id="KW-1185">Reference proteome</keyword>
<proteinExistence type="predicted"/>
<dbReference type="Pfam" id="PF04754">
    <property type="entry name" value="Transposase_31"/>
    <property type="match status" value="1"/>
</dbReference>
<reference evidence="2 3" key="1">
    <citation type="submission" date="2016-10" db="EMBL/GenBank/DDBJ databases">
        <authorList>
            <person name="de Groot N.N."/>
        </authorList>
    </citation>
    <scope>NUCLEOTIDE SEQUENCE [LARGE SCALE GENOMIC DNA]</scope>
    <source>
        <strain evidence="2 3">DSM 2179</strain>
    </source>
</reference>
<organism evidence="2 3">
    <name type="scientific">Propionispira arboris</name>
    <dbReference type="NCBI Taxonomy" id="84035"/>
    <lineage>
        <taxon>Bacteria</taxon>
        <taxon>Bacillati</taxon>
        <taxon>Bacillota</taxon>
        <taxon>Negativicutes</taxon>
        <taxon>Selenomonadales</taxon>
        <taxon>Selenomonadaceae</taxon>
        <taxon>Propionispira</taxon>
    </lineage>
</organism>
<gene>
    <name evidence="2" type="ORF">SAMN05660742_101234</name>
</gene>
<dbReference type="InterPro" id="IPR006842">
    <property type="entry name" value="Transposase_31"/>
</dbReference>
<evidence type="ECO:0000313" key="3">
    <source>
        <dbReference type="Proteomes" id="UP000199662"/>
    </source>
</evidence>
<protein>
    <submittedName>
        <fullName evidence="2">Putative transposase, YhgA-like</fullName>
    </submittedName>
</protein>
<dbReference type="AlphaFoldDB" id="A0A1H6UAL9"/>
<dbReference type="PANTHER" id="PTHR35586">
    <property type="entry name" value="SLL1691 PROTEIN"/>
    <property type="match status" value="1"/>
</dbReference>
<evidence type="ECO:0000313" key="2">
    <source>
        <dbReference type="EMBL" id="SEI85275.1"/>
    </source>
</evidence>
<dbReference type="EMBL" id="FNZK01000001">
    <property type="protein sequence ID" value="SEI85275.1"/>
    <property type="molecule type" value="Genomic_DNA"/>
</dbReference>
<dbReference type="PANTHER" id="PTHR35586:SF1">
    <property type="entry name" value="SLL1691 PROTEIN"/>
    <property type="match status" value="1"/>
</dbReference>
<evidence type="ECO:0000259" key="1">
    <source>
        <dbReference type="Pfam" id="PF04754"/>
    </source>
</evidence>
<dbReference type="Proteomes" id="UP000199662">
    <property type="component" value="Unassembled WGS sequence"/>
</dbReference>
<dbReference type="STRING" id="84035.SAMN05660742_101234"/>
<sequence length="313" mass="37121">MGEFKELTSDQIWKNLIENFFEDFMNFFAGDISQDIAFENGFERLDKELGEILLNSEGHDRRCDELLKVKMKSGSGKWVFVHLEVQGYRDENFAERMFEYYYRIRDRYHEKIYPLVIYTHEIVTNHPDHYKETFYKMSLVYKYPVYKIVKQKEADLMKQDNPFALVVLAGLYTLKTKKNQDERYRFKKELVKLLTEKKWEKEKIRDLFLYIDGIIKINGVERNEEIVEEFRERLKIGDEDMKLDWSTSNLAVEARKEGKLVGWSEGRVEGRAEGLNCAIVAIDLLKKNTDVETIAKMSGMPIEKINELKKSVL</sequence>
<dbReference type="RefSeq" id="WP_091828457.1">
    <property type="nucleotide sequence ID" value="NZ_FNZK01000001.1"/>
</dbReference>
<name>A0A1H6UAL9_9FIRM</name>